<dbReference type="RefSeq" id="WP_250872391.1">
    <property type="nucleotide sequence ID" value="NZ_JALXFV010000002.1"/>
</dbReference>
<name>A0ABD6ASE5_9EURY</name>
<dbReference type="EMBL" id="JBHUDC010000002">
    <property type="protein sequence ID" value="MFD1512412.1"/>
    <property type="molecule type" value="Genomic_DNA"/>
</dbReference>
<dbReference type="AlphaFoldDB" id="A0ABD6ASE5"/>
<dbReference type="PROSITE" id="PS51257">
    <property type="entry name" value="PROKAR_LIPOPROTEIN"/>
    <property type="match status" value="1"/>
</dbReference>
<evidence type="ECO:0000313" key="2">
    <source>
        <dbReference type="Proteomes" id="UP001597187"/>
    </source>
</evidence>
<evidence type="ECO:0000313" key="1">
    <source>
        <dbReference type="EMBL" id="MFD1512412.1"/>
    </source>
</evidence>
<reference evidence="1 2" key="1">
    <citation type="journal article" date="2019" name="Int. J. Syst. Evol. Microbiol.">
        <title>The Global Catalogue of Microorganisms (GCM) 10K type strain sequencing project: providing services to taxonomists for standard genome sequencing and annotation.</title>
        <authorList>
            <consortium name="The Broad Institute Genomics Platform"/>
            <consortium name="The Broad Institute Genome Sequencing Center for Infectious Disease"/>
            <person name="Wu L."/>
            <person name="Ma J."/>
        </authorList>
    </citation>
    <scope>NUCLEOTIDE SEQUENCE [LARGE SCALE GENOMIC DNA]</scope>
    <source>
        <strain evidence="1 2">CGMCC 1.12563</strain>
    </source>
</reference>
<dbReference type="Gene3D" id="2.50.20.10">
    <property type="entry name" value="Lipoprotein localisation LolA/LolB/LppX"/>
    <property type="match status" value="1"/>
</dbReference>
<sequence>MTPHLRQSPLPALVLVALLVLSGCSAVTDLAGEESPALPSGQEAVEGYRSFDTVRATTLTTVAKGNTTETTENTTVRRARVVQRPSTGDSWSETLAPENRSGDLVVSNESVTWSYDASEDSANRIDASQFDSAEDGYPEYVRRLFDAVGGESAPESVGVSPLPMVPGTPTPPARANGSMGRQTVEYEGTATVDGRRTHVLHLTPRENSGSFAVLNQTVYLDAEHFYPLRQRMAYRLDGNVTTYSVTYRNVTFDPDVDRNRFRFDPPAGTNVTETALPTSTTYDSLDDLRANASTTVPDPSVPEEFSFAQARRTVSTERNYTSVSLTYENDSGMLSVTTHDTTDLYTGTAEGENVTVGSATATYREFGTVRTVGWACAGSYYAVSSDVVSRATLLEVARSVSCDAPSRNATAR</sequence>
<dbReference type="SUPFAM" id="SSF89392">
    <property type="entry name" value="Prokaryotic lipoproteins and lipoprotein localization factors"/>
    <property type="match status" value="1"/>
</dbReference>
<gene>
    <name evidence="1" type="ORF">ACFSBT_03850</name>
</gene>
<dbReference type="PANTHER" id="PTHR37507">
    <property type="entry name" value="SPORULATION PROTEIN YDCC"/>
    <property type="match status" value="1"/>
</dbReference>
<dbReference type="PANTHER" id="PTHR37507:SF2">
    <property type="entry name" value="SPORULATION PROTEIN YDCC"/>
    <property type="match status" value="1"/>
</dbReference>
<accession>A0ABD6ASE5</accession>
<keyword evidence="1" id="KW-0449">Lipoprotein</keyword>
<dbReference type="Proteomes" id="UP001597187">
    <property type="component" value="Unassembled WGS sequence"/>
</dbReference>
<comment type="caution">
    <text evidence="1">The sequence shown here is derived from an EMBL/GenBank/DDBJ whole genome shotgun (WGS) entry which is preliminary data.</text>
</comment>
<dbReference type="InterPro" id="IPR052944">
    <property type="entry name" value="Sporulation_related"/>
</dbReference>
<organism evidence="1 2">
    <name type="scientific">Halomarina rubra</name>
    <dbReference type="NCBI Taxonomy" id="2071873"/>
    <lineage>
        <taxon>Archaea</taxon>
        <taxon>Methanobacteriati</taxon>
        <taxon>Methanobacteriota</taxon>
        <taxon>Stenosarchaea group</taxon>
        <taxon>Halobacteria</taxon>
        <taxon>Halobacteriales</taxon>
        <taxon>Natronomonadaceae</taxon>
        <taxon>Halomarina</taxon>
    </lineage>
</organism>
<proteinExistence type="predicted"/>
<protein>
    <submittedName>
        <fullName evidence="1">Outer membrane lipoprotein carrier protein LolA</fullName>
    </submittedName>
</protein>
<dbReference type="InterPro" id="IPR029046">
    <property type="entry name" value="LolA/LolB/LppX"/>
</dbReference>
<keyword evidence="2" id="KW-1185">Reference proteome</keyword>